<gene>
    <name evidence="2" type="ORF">AS189_05425</name>
</gene>
<keyword evidence="2" id="KW-0121">Carboxypeptidase</keyword>
<dbReference type="CDD" id="cd14852">
    <property type="entry name" value="LD-carboxypeptidase"/>
    <property type="match status" value="1"/>
</dbReference>
<dbReference type="PANTHER" id="PTHR34385:SF1">
    <property type="entry name" value="PEPTIDOGLYCAN L-ALANYL-D-GLUTAMATE ENDOPEPTIDASE CWLK"/>
    <property type="match status" value="1"/>
</dbReference>
<keyword evidence="2" id="KW-0378">Hydrolase</keyword>
<evidence type="ECO:0000259" key="1">
    <source>
        <dbReference type="Pfam" id="PF02557"/>
    </source>
</evidence>
<reference evidence="3" key="1">
    <citation type="submission" date="2015-11" db="EMBL/GenBank/DDBJ databases">
        <authorList>
            <person name="Kumar R."/>
            <person name="Singh D."/>
            <person name="Swarnkar M.K."/>
            <person name="Singh A.K."/>
            <person name="Kumar S."/>
        </authorList>
    </citation>
    <scope>NUCLEOTIDE SEQUENCE [LARGE SCALE GENOMIC DNA]</scope>
    <source>
        <strain evidence="3">ERGS4:06</strain>
    </source>
</reference>
<protein>
    <submittedName>
        <fullName evidence="2">D-alanyl-D-alanine carboxypeptidase</fullName>
    </submittedName>
</protein>
<keyword evidence="2" id="KW-0645">Protease</keyword>
<accession>A0A0S2M3L5</accession>
<dbReference type="Proteomes" id="UP000059574">
    <property type="component" value="Chromosome"/>
</dbReference>
<proteinExistence type="predicted"/>
<name>A0A0S2M3L5_9MICC</name>
<dbReference type="AlphaFoldDB" id="A0A0S2M3L5"/>
<dbReference type="Pfam" id="PF02557">
    <property type="entry name" value="VanY"/>
    <property type="match status" value="1"/>
</dbReference>
<dbReference type="GO" id="GO:0004180">
    <property type="term" value="F:carboxypeptidase activity"/>
    <property type="evidence" value="ECO:0007669"/>
    <property type="project" value="UniProtKB-KW"/>
</dbReference>
<dbReference type="InterPro" id="IPR009045">
    <property type="entry name" value="Zn_M74/Hedgehog-like"/>
</dbReference>
<feature type="domain" description="D-alanyl-D-alanine carboxypeptidase-like core" evidence="1">
    <location>
        <begin position="33"/>
        <end position="162"/>
    </location>
</feature>
<dbReference type="InterPro" id="IPR052179">
    <property type="entry name" value="DD-CPase-like"/>
</dbReference>
<dbReference type="InterPro" id="IPR003709">
    <property type="entry name" value="VanY-like_core_dom"/>
</dbReference>
<evidence type="ECO:0000313" key="3">
    <source>
        <dbReference type="Proteomes" id="UP000059574"/>
    </source>
</evidence>
<sequence>MLVNKRNALKPLAYAPADLVTPAVPVGSGEPGRLRAEAASAAERMFGAAAAQGVNITLMSSYRSYDTQVGLYNGYAAEKGAEAADTTSAHPGFSEHQTGLAIDIGDGKAGNACDFRSCFAETAAAQWVAAHGANYGFLVRYLPGSESVTGYWAEPWHLRYVGVEVAQDVVALGIPTYEEYLGLPGAPGYK</sequence>
<dbReference type="InterPro" id="IPR058193">
    <property type="entry name" value="VanY/YodJ_core_dom"/>
</dbReference>
<organism evidence="2 3">
    <name type="scientific">Arthrobacter alpinus</name>
    <dbReference type="NCBI Taxonomy" id="656366"/>
    <lineage>
        <taxon>Bacteria</taxon>
        <taxon>Bacillati</taxon>
        <taxon>Actinomycetota</taxon>
        <taxon>Actinomycetes</taxon>
        <taxon>Micrococcales</taxon>
        <taxon>Micrococcaceae</taxon>
        <taxon>Arthrobacter</taxon>
    </lineage>
</organism>
<evidence type="ECO:0000313" key="2">
    <source>
        <dbReference type="EMBL" id="ALO68341.1"/>
    </source>
</evidence>
<dbReference type="EMBL" id="CP013200">
    <property type="protein sequence ID" value="ALO68341.1"/>
    <property type="molecule type" value="Genomic_DNA"/>
</dbReference>
<dbReference type="PANTHER" id="PTHR34385">
    <property type="entry name" value="D-ALANYL-D-ALANINE CARBOXYPEPTIDASE"/>
    <property type="match status" value="1"/>
</dbReference>
<dbReference type="Gene3D" id="3.30.1380.10">
    <property type="match status" value="1"/>
</dbReference>
<dbReference type="OrthoDB" id="9792074at2"/>
<reference evidence="2 3" key="2">
    <citation type="journal article" date="2016" name="J. Biotechnol.">
        <title>Complete genome sequence of Arthrobacter alpinus ERGS4:06, a yellow pigmented bacterium tolerant to cold and radiations isolated from Sikkim Himalaya.</title>
        <authorList>
            <person name="Kumar R."/>
            <person name="Singh D."/>
            <person name="Swarnkar M.K."/>
            <person name="Singh A.K."/>
            <person name="Kumar S."/>
        </authorList>
    </citation>
    <scope>NUCLEOTIDE SEQUENCE [LARGE SCALE GENOMIC DNA]</scope>
    <source>
        <strain evidence="2 3">ERGS4:06</strain>
    </source>
</reference>
<dbReference type="SUPFAM" id="SSF55166">
    <property type="entry name" value="Hedgehog/DD-peptidase"/>
    <property type="match status" value="1"/>
</dbReference>
<dbReference type="GO" id="GO:0006508">
    <property type="term" value="P:proteolysis"/>
    <property type="evidence" value="ECO:0007669"/>
    <property type="project" value="InterPro"/>
</dbReference>